<organism evidence="2 3">
    <name type="scientific">Plasmopara halstedii</name>
    <name type="common">Downy mildew of sunflower</name>
    <dbReference type="NCBI Taxonomy" id="4781"/>
    <lineage>
        <taxon>Eukaryota</taxon>
        <taxon>Sar</taxon>
        <taxon>Stramenopiles</taxon>
        <taxon>Oomycota</taxon>
        <taxon>Peronosporomycetes</taxon>
        <taxon>Peronosporales</taxon>
        <taxon>Peronosporaceae</taxon>
        <taxon>Plasmopara</taxon>
    </lineage>
</organism>
<dbReference type="GeneID" id="36406783"/>
<proteinExistence type="predicted"/>
<dbReference type="AlphaFoldDB" id="A0A0P1AKH3"/>
<dbReference type="Proteomes" id="UP000054928">
    <property type="component" value="Unassembled WGS sequence"/>
</dbReference>
<sequence>MIGRLLGKRIRFERAATFSLVLIWCGLLQLILVARRNKFLRPNGRRLFQIRKIFPGGVTRYMPPGGWLTYYCAWCRRGAPSRFELMICGFLSDICLDKASS</sequence>
<keyword evidence="1" id="KW-0472">Membrane</keyword>
<keyword evidence="1" id="KW-1133">Transmembrane helix</keyword>
<protein>
    <submittedName>
        <fullName evidence="2">Uncharacterized protein</fullName>
    </submittedName>
</protein>
<feature type="transmembrane region" description="Helical" evidence="1">
    <location>
        <begin position="15"/>
        <end position="34"/>
    </location>
</feature>
<keyword evidence="3" id="KW-1185">Reference proteome</keyword>
<reference evidence="3" key="1">
    <citation type="submission" date="2014-09" db="EMBL/GenBank/DDBJ databases">
        <authorList>
            <person name="Sharma Rahul"/>
            <person name="Thines Marco"/>
        </authorList>
    </citation>
    <scope>NUCLEOTIDE SEQUENCE [LARGE SCALE GENOMIC DNA]</scope>
</reference>
<evidence type="ECO:0000313" key="3">
    <source>
        <dbReference type="Proteomes" id="UP000054928"/>
    </source>
</evidence>
<evidence type="ECO:0000256" key="1">
    <source>
        <dbReference type="SAM" id="Phobius"/>
    </source>
</evidence>
<keyword evidence="1" id="KW-0812">Transmembrane</keyword>
<dbReference type="RefSeq" id="XP_024577747.1">
    <property type="nucleotide sequence ID" value="XM_024727141.1"/>
</dbReference>
<name>A0A0P1AKH3_PLAHL</name>
<evidence type="ECO:0000313" key="2">
    <source>
        <dbReference type="EMBL" id="CEG41378.1"/>
    </source>
</evidence>
<accession>A0A0P1AKH3</accession>
<dbReference type="EMBL" id="CCYD01000553">
    <property type="protein sequence ID" value="CEG41378.1"/>
    <property type="molecule type" value="Genomic_DNA"/>
</dbReference>